<reference evidence="2" key="1">
    <citation type="submission" date="2021-12" db="EMBL/GenBank/DDBJ databases">
        <title>Discovery of the Pendulisporaceae a myxobacterial family with distinct sporulation behavior and unique specialized metabolism.</title>
        <authorList>
            <person name="Garcia R."/>
            <person name="Popoff A."/>
            <person name="Bader C.D."/>
            <person name="Loehr J."/>
            <person name="Walesch S."/>
            <person name="Walt C."/>
            <person name="Boldt J."/>
            <person name="Bunk B."/>
            <person name="Haeckl F.J.F.P.J."/>
            <person name="Gunesch A.P."/>
            <person name="Birkelbach J."/>
            <person name="Nuebel U."/>
            <person name="Pietschmann T."/>
            <person name="Bach T."/>
            <person name="Mueller R."/>
        </authorList>
    </citation>
    <scope>NUCLEOTIDE SEQUENCE</scope>
    <source>
        <strain evidence="2">MSr11367</strain>
    </source>
</reference>
<name>A0ABZ2KQ82_9BACT</name>
<evidence type="ECO:0000256" key="1">
    <source>
        <dbReference type="SAM" id="MobiDB-lite"/>
    </source>
</evidence>
<protein>
    <recommendedName>
        <fullName evidence="4">Lipoprotein</fullName>
    </recommendedName>
</protein>
<dbReference type="RefSeq" id="WP_394830434.1">
    <property type="nucleotide sequence ID" value="NZ_CP089929.1"/>
</dbReference>
<evidence type="ECO:0008006" key="4">
    <source>
        <dbReference type="Google" id="ProtNLM"/>
    </source>
</evidence>
<proteinExistence type="predicted"/>
<dbReference type="EMBL" id="CP089983">
    <property type="protein sequence ID" value="WXB00832.1"/>
    <property type="molecule type" value="Genomic_DNA"/>
</dbReference>
<evidence type="ECO:0000313" key="2">
    <source>
        <dbReference type="EMBL" id="WXB00832.1"/>
    </source>
</evidence>
<dbReference type="Proteomes" id="UP001374803">
    <property type="component" value="Chromosome"/>
</dbReference>
<sequence length="210" mass="22843">MAAMASIATGCATRSPSEDKPSLQGQWQTETVQLPVTFAPDISFHGREEVHTPAGFLDPNSERFLSYAFVWRLDGAPDLSKASLEQALTRYFVGLARSVGEGQYPIDPARIGATLAEIEGPADARPTQHVLRGKIRVLDPSRIGQYMTLHADVRASSCEGSGHPQVVVRVSPQARTHAVWTELDSLFGAFDCAPPQERAARQLRASAKDF</sequence>
<accession>A0ABZ2KQ82</accession>
<organism evidence="2 3">
    <name type="scientific">Pendulispora rubella</name>
    <dbReference type="NCBI Taxonomy" id="2741070"/>
    <lineage>
        <taxon>Bacteria</taxon>
        <taxon>Pseudomonadati</taxon>
        <taxon>Myxococcota</taxon>
        <taxon>Myxococcia</taxon>
        <taxon>Myxococcales</taxon>
        <taxon>Sorangiineae</taxon>
        <taxon>Pendulisporaceae</taxon>
        <taxon>Pendulispora</taxon>
    </lineage>
</organism>
<gene>
    <name evidence="2" type="ORF">LVJ94_28405</name>
</gene>
<feature type="region of interest" description="Disordered" evidence="1">
    <location>
        <begin position="1"/>
        <end position="25"/>
    </location>
</feature>
<evidence type="ECO:0000313" key="3">
    <source>
        <dbReference type="Proteomes" id="UP001374803"/>
    </source>
</evidence>
<keyword evidence="3" id="KW-1185">Reference proteome</keyword>